<dbReference type="OrthoDB" id="2967208at2"/>
<keyword evidence="1" id="KW-0472">Membrane</keyword>
<dbReference type="RefSeq" id="WP_069718468.1">
    <property type="nucleotide sequence ID" value="NZ_MJEH01000061.1"/>
</dbReference>
<keyword evidence="1" id="KW-1133">Transmembrane helix</keyword>
<dbReference type="SUPFAM" id="SSF110997">
    <property type="entry name" value="Sporulation related repeat"/>
    <property type="match status" value="1"/>
</dbReference>
<dbReference type="Gene3D" id="3.30.70.1070">
    <property type="entry name" value="Sporulation related repeat"/>
    <property type="match status" value="1"/>
</dbReference>
<evidence type="ECO:0000313" key="3">
    <source>
        <dbReference type="EMBL" id="OEH91460.1"/>
    </source>
</evidence>
<organism evidence="3 4">
    <name type="scientific">Bacillus solimangrovi</name>
    <dbReference type="NCBI Taxonomy" id="1305675"/>
    <lineage>
        <taxon>Bacteria</taxon>
        <taxon>Bacillati</taxon>
        <taxon>Bacillota</taxon>
        <taxon>Bacilli</taxon>
        <taxon>Bacillales</taxon>
        <taxon>Bacillaceae</taxon>
        <taxon>Bacillus</taxon>
    </lineage>
</organism>
<keyword evidence="4" id="KW-1185">Reference proteome</keyword>
<comment type="caution">
    <text evidence="3">The sequence shown here is derived from an EMBL/GenBank/DDBJ whole genome shotgun (WGS) entry which is preliminary data.</text>
</comment>
<gene>
    <name evidence="3" type="ORF">BFG57_04920</name>
</gene>
<sequence>MDKYKEKDISIKVSGKDKVINEKKSVSEHDENEFPWILPEKREDQRAEKVVHFEKYHKPSKVNKYNQKLIKRPIAPSRKISLQLNSSSIRKAVITAIAVLVGLGFGIAVLTFVTDVPFINQTKVQAPVQVEAEHEAVPVQTNTTERVALTERQFYVIQGGAFSTKESAEQLASQFKAQGQPAVVFSHVSPILLFVGLGKDEYDAKVIGSQLQDSGLEIYVKPYAVQGYEFDGEAPITQTEASAINELFDKLISTTSNEDSFLLTSQSKDQLNSLIEQIRPLEQQLSFIPSLIDVTNQLSEVDGNTNQFANFQASLLDSIAKYERWIIEQKALNI</sequence>
<feature type="domain" description="SPOR" evidence="2">
    <location>
        <begin position="149"/>
        <end position="223"/>
    </location>
</feature>
<dbReference type="AlphaFoldDB" id="A0A1E5LBK1"/>
<name>A0A1E5LBK1_9BACI</name>
<evidence type="ECO:0000313" key="4">
    <source>
        <dbReference type="Proteomes" id="UP000095209"/>
    </source>
</evidence>
<keyword evidence="1" id="KW-0812">Transmembrane</keyword>
<evidence type="ECO:0000256" key="1">
    <source>
        <dbReference type="SAM" id="Phobius"/>
    </source>
</evidence>
<protein>
    <recommendedName>
        <fullName evidence="2">SPOR domain-containing protein</fullName>
    </recommendedName>
</protein>
<dbReference type="Pfam" id="PF05036">
    <property type="entry name" value="SPOR"/>
    <property type="match status" value="1"/>
</dbReference>
<dbReference type="STRING" id="1305675.BFG57_04920"/>
<evidence type="ECO:0000259" key="2">
    <source>
        <dbReference type="PROSITE" id="PS51724"/>
    </source>
</evidence>
<feature type="transmembrane region" description="Helical" evidence="1">
    <location>
        <begin position="92"/>
        <end position="113"/>
    </location>
</feature>
<dbReference type="InterPro" id="IPR036680">
    <property type="entry name" value="SPOR-like_sf"/>
</dbReference>
<dbReference type="GO" id="GO:0042834">
    <property type="term" value="F:peptidoglycan binding"/>
    <property type="evidence" value="ECO:0007669"/>
    <property type="project" value="InterPro"/>
</dbReference>
<dbReference type="InterPro" id="IPR007730">
    <property type="entry name" value="SPOR-like_dom"/>
</dbReference>
<accession>A0A1E5LBK1</accession>
<dbReference type="EMBL" id="MJEH01000061">
    <property type="protein sequence ID" value="OEH91460.1"/>
    <property type="molecule type" value="Genomic_DNA"/>
</dbReference>
<reference evidence="3 4" key="1">
    <citation type="submission" date="2016-08" db="EMBL/GenBank/DDBJ databases">
        <title>Genome of Bacillus solimangrovi GH2-4.</title>
        <authorList>
            <person name="Lim S."/>
            <person name="Kim B.-C."/>
        </authorList>
    </citation>
    <scope>NUCLEOTIDE SEQUENCE [LARGE SCALE GENOMIC DNA]</scope>
    <source>
        <strain evidence="3 4">GH2-4</strain>
    </source>
</reference>
<dbReference type="Proteomes" id="UP000095209">
    <property type="component" value="Unassembled WGS sequence"/>
</dbReference>
<proteinExistence type="predicted"/>
<dbReference type="PROSITE" id="PS51724">
    <property type="entry name" value="SPOR"/>
    <property type="match status" value="1"/>
</dbReference>